<evidence type="ECO:0000256" key="5">
    <source>
        <dbReference type="ARBA" id="ARBA00022771"/>
    </source>
</evidence>
<keyword evidence="4" id="KW-0479">Metal-binding</keyword>
<dbReference type="PROSITE" id="PS50016">
    <property type="entry name" value="ZF_PHD_2"/>
    <property type="match status" value="1"/>
</dbReference>
<feature type="region of interest" description="Disordered" evidence="14">
    <location>
        <begin position="706"/>
        <end position="734"/>
    </location>
</feature>
<feature type="domain" description="JmjN" evidence="17">
    <location>
        <begin position="13"/>
        <end position="54"/>
    </location>
</feature>
<keyword evidence="7" id="KW-0156">Chromatin regulator</keyword>
<feature type="region of interest" description="Disordered" evidence="14">
    <location>
        <begin position="998"/>
        <end position="1020"/>
    </location>
</feature>
<accession>A0AAV2TAQ6</accession>
<dbReference type="CDD" id="cd16100">
    <property type="entry name" value="ARID"/>
    <property type="match status" value="1"/>
</dbReference>
<dbReference type="GO" id="GO:0000785">
    <property type="term" value="C:chromatin"/>
    <property type="evidence" value="ECO:0007669"/>
    <property type="project" value="TreeGrafter"/>
</dbReference>
<dbReference type="SMART" id="SM00545">
    <property type="entry name" value="JmjN"/>
    <property type="match status" value="1"/>
</dbReference>
<keyword evidence="8" id="KW-0223">Dioxygenase</keyword>
<evidence type="ECO:0000256" key="6">
    <source>
        <dbReference type="ARBA" id="ARBA00022833"/>
    </source>
</evidence>
<comment type="catalytic activity">
    <reaction evidence="12">
        <text>N(6),N(6),N(6)-trimethyl-L-lysyl(4)-[histone H3] + 3 2-oxoglutarate + 3 O2 = L-lysyl(4)-[histone H3] + 3 formaldehyde + 3 succinate + 3 CO2</text>
        <dbReference type="Rhea" id="RHEA:60208"/>
        <dbReference type="Rhea" id="RHEA-COMP:15537"/>
        <dbReference type="Rhea" id="RHEA-COMP:15547"/>
        <dbReference type="ChEBI" id="CHEBI:15379"/>
        <dbReference type="ChEBI" id="CHEBI:16526"/>
        <dbReference type="ChEBI" id="CHEBI:16810"/>
        <dbReference type="ChEBI" id="CHEBI:16842"/>
        <dbReference type="ChEBI" id="CHEBI:29969"/>
        <dbReference type="ChEBI" id="CHEBI:30031"/>
        <dbReference type="ChEBI" id="CHEBI:61961"/>
        <dbReference type="EC" id="1.14.11.67"/>
    </reaction>
</comment>
<protein>
    <recommendedName>
        <fullName evidence="3">[histone H3]-trimethyl-L-lysine(4) demethylase</fullName>
        <ecNumber evidence="3">1.14.11.67</ecNumber>
    </recommendedName>
</protein>
<dbReference type="GO" id="GO:0005634">
    <property type="term" value="C:nucleus"/>
    <property type="evidence" value="ECO:0007669"/>
    <property type="project" value="UniProtKB-SubCell"/>
</dbReference>
<evidence type="ECO:0000256" key="10">
    <source>
        <dbReference type="ARBA" id="ARBA00023004"/>
    </source>
</evidence>
<dbReference type="SUPFAM" id="SSF57903">
    <property type="entry name" value="FYVE/PHD zinc finger"/>
    <property type="match status" value="1"/>
</dbReference>
<dbReference type="Pfam" id="PF21323">
    <property type="entry name" value="KDM5_C-hel"/>
    <property type="match status" value="1"/>
</dbReference>
<proteinExistence type="inferred from homology"/>
<comment type="similarity">
    <text evidence="2">Belongs to the JARID1 histone demethylase family.</text>
</comment>
<feature type="region of interest" description="Disordered" evidence="14">
    <location>
        <begin position="802"/>
        <end position="825"/>
    </location>
</feature>
<evidence type="ECO:0000256" key="4">
    <source>
        <dbReference type="ARBA" id="ARBA00022723"/>
    </source>
</evidence>
<evidence type="ECO:0000256" key="14">
    <source>
        <dbReference type="SAM" id="MobiDB-lite"/>
    </source>
</evidence>
<dbReference type="Gene3D" id="2.30.30.1150">
    <property type="match status" value="1"/>
</dbReference>
<dbReference type="InterPro" id="IPR036431">
    <property type="entry name" value="ARID_dom_sf"/>
</dbReference>
<evidence type="ECO:0000259" key="16">
    <source>
        <dbReference type="PROSITE" id="PS51011"/>
    </source>
</evidence>
<dbReference type="SMART" id="SM00558">
    <property type="entry name" value="JmjC"/>
    <property type="match status" value="1"/>
</dbReference>
<evidence type="ECO:0000259" key="17">
    <source>
        <dbReference type="PROSITE" id="PS51183"/>
    </source>
</evidence>
<dbReference type="PROSITE" id="PS51184">
    <property type="entry name" value="JMJC"/>
    <property type="match status" value="1"/>
</dbReference>
<dbReference type="SMART" id="SM00501">
    <property type="entry name" value="BRIGHT"/>
    <property type="match status" value="1"/>
</dbReference>
<dbReference type="PROSITE" id="PS51183">
    <property type="entry name" value="JMJN"/>
    <property type="match status" value="1"/>
</dbReference>
<dbReference type="InterPro" id="IPR019787">
    <property type="entry name" value="Znf_PHD-finger"/>
</dbReference>
<feature type="region of interest" description="Disordered" evidence="14">
    <location>
        <begin position="193"/>
        <end position="214"/>
    </location>
</feature>
<dbReference type="Proteomes" id="UP001497525">
    <property type="component" value="Unassembled WGS sequence"/>
</dbReference>
<evidence type="ECO:0000256" key="11">
    <source>
        <dbReference type="ARBA" id="ARBA00023242"/>
    </source>
</evidence>
<dbReference type="PROSITE" id="PS51011">
    <property type="entry name" value="ARID"/>
    <property type="match status" value="1"/>
</dbReference>
<evidence type="ECO:0000256" key="3">
    <source>
        <dbReference type="ARBA" id="ARBA00012902"/>
    </source>
</evidence>
<dbReference type="InterPro" id="IPR003347">
    <property type="entry name" value="JmjC_dom"/>
</dbReference>
<dbReference type="GO" id="GO:0003677">
    <property type="term" value="F:DNA binding"/>
    <property type="evidence" value="ECO:0007669"/>
    <property type="project" value="InterPro"/>
</dbReference>
<dbReference type="SUPFAM" id="SSF51197">
    <property type="entry name" value="Clavaminate synthase-like"/>
    <property type="match status" value="1"/>
</dbReference>
<dbReference type="Pfam" id="PF02373">
    <property type="entry name" value="JmjC"/>
    <property type="match status" value="1"/>
</dbReference>
<keyword evidence="6" id="KW-0862">Zinc</keyword>
<dbReference type="EC" id="1.14.11.67" evidence="3"/>
<dbReference type="EMBL" id="CAXLJL010000156">
    <property type="protein sequence ID" value="CAL5133196.1"/>
    <property type="molecule type" value="Genomic_DNA"/>
</dbReference>
<evidence type="ECO:0000259" key="18">
    <source>
        <dbReference type="PROSITE" id="PS51184"/>
    </source>
</evidence>
<comment type="caution">
    <text evidence="19">The sequence shown here is derived from an EMBL/GenBank/DDBJ whole genome shotgun (WGS) entry which is preliminary data.</text>
</comment>
<dbReference type="PANTHER" id="PTHR10694:SF33">
    <property type="entry name" value="LYSINE-SPECIFIC DEMETHYLASE 5"/>
    <property type="match status" value="1"/>
</dbReference>
<evidence type="ECO:0000256" key="13">
    <source>
        <dbReference type="PROSITE-ProRule" id="PRU00146"/>
    </source>
</evidence>
<evidence type="ECO:0000256" key="9">
    <source>
        <dbReference type="ARBA" id="ARBA00023002"/>
    </source>
</evidence>
<dbReference type="InterPro" id="IPR001606">
    <property type="entry name" value="ARID_dom"/>
</dbReference>
<dbReference type="InterPro" id="IPR048615">
    <property type="entry name" value="KDM5_C-hel"/>
</dbReference>
<dbReference type="PANTHER" id="PTHR10694">
    <property type="entry name" value="LYSINE-SPECIFIC DEMETHYLASE"/>
    <property type="match status" value="1"/>
</dbReference>
<dbReference type="InterPro" id="IPR011011">
    <property type="entry name" value="Znf_FYVE_PHD"/>
</dbReference>
<dbReference type="SUPFAM" id="SSF46774">
    <property type="entry name" value="ARID-like"/>
    <property type="match status" value="1"/>
</dbReference>
<evidence type="ECO:0000313" key="19">
    <source>
        <dbReference type="EMBL" id="CAL5133196.1"/>
    </source>
</evidence>
<dbReference type="Gene3D" id="2.60.120.650">
    <property type="entry name" value="Cupin"/>
    <property type="match status" value="2"/>
</dbReference>
<keyword evidence="10" id="KW-0408">Iron</keyword>
<evidence type="ECO:0000259" key="15">
    <source>
        <dbReference type="PROSITE" id="PS50016"/>
    </source>
</evidence>
<dbReference type="SMART" id="SM01014">
    <property type="entry name" value="ARID"/>
    <property type="match status" value="1"/>
</dbReference>
<dbReference type="GO" id="GO:0008270">
    <property type="term" value="F:zinc ion binding"/>
    <property type="evidence" value="ECO:0007669"/>
    <property type="project" value="UniProtKB-KW"/>
</dbReference>
<name>A0AAV2TAQ6_CALDB</name>
<sequence>MAQKFVFVPPPEAPVFRPNEEEFKDPMAYIAKISDAGMRCGICKVIPPKSWNPPFAVNIKEFSFTPRIQRLYELEATSRVKLNFISRLYEFIRVQGGDKIRVPSIGGRFLDLYNLQKNVKNLGGYEKICEQNLWPDIAEALGYHSRHTNAVKSAYEKLLLNFDRIMQTSDECKENPRSIRNACLKRRSSIGADNKSDLTETPIPTRRKRKNELKNLQFSGPGPKIAVASEEPRTRARKEVEIINIDDFKCRVCGRGDDEENLLVCDTVKCHNCCHLQCSDPPLSAMPKFAWKCPECIRALCSRLPDPYGFPQSGTKYSLHEFGVMADNFKSNYFNRPCAEVPCSVVEQEFWRIVQEYNDDVVVEYGADIHSSSQGSGFPTEARLQNLVGTAQQLENAKTYSVDPWNLNVLPLLSRSVLRFIKGNIDGMKVPWCYVGMVFSTFCWHIEDHWSYSINFNHWGEPKTWYGVSRLYAEDFERAMRKHVPELFDQSPDLLHHITTNMNPNILQNEGVPVYRIDQHCGEFVITFPRAYHSGFNQGFNFAEAVNICPPDWLPIGRACVDHYAAIKRYCVFSNDELLCTLAEVAVGRCQPESVLLSTNPYKPPRTDKPLSKNIQDYSKPRLPPGCSTAGLDISAIAIVQQELKIVLAQEKRLRAKVQKAGVKQLEQIKFHLLPDDTRVCDVCMTTLFLSAVACPCFIQPTMRTKSREKRKSAGTSVSAEQDSDESYDEKPREPSHMVCLRHLDGICDRHGAATCTLKYHYSIEELTELEQQLSQCLEGYSSWHNWLNSVLKPAEGSVVQAHTTSNNSSQIKKEPTDFGPSESSSRACEIRQTVTLEELKTKLDFGRSAGYQTDDLFVEAERLVNRATELVHICTLLKPVISGSVQTSFEEASSPRMVQFQFRSPVNLSSSSAHPKSNKTDLMFVITRCEVDVNRPREADLTCLVEACKQLNPINVMEEPDVEAVTNLVSRLSDWRQRTYEVIEVVRQLSPSGASINLSSPTSRIATDGPQTSAEQSGSLEKDIQISTLLSETLQELQKDYPNFVSNVLEWKTLDLLHRTIEWLCVYQTHENDPELQWSLPDLRKHVTCGENVLGELNQCNSAGLVVTSSVISSQGNSSPNSPVAPIFRLWRPRIHTALGQLSQRVVEVDGLVNTLVELIDPATKYAGILFPYSDTRAVLRQLHERKIGHLVGKTSYLPDISTSERSDPANDSKLESSAPVLRLRELVNQVLQHSLESVNQAGSEPVCQRPQLTEMEVIMDLCLLFGSLPNSKESARTSYKSRPTTSERMLTKCMDRLDRSISATRCACQILSKEILGIETGGEDLIKSLIPHFLDGKQEEAFMRYMDASQRPPDALIVYENLADQTEQVVINAAQSALASGSFCSMCAQNLSLPEPDSDKVGLMECPLCPVNKRSSESPPLSLLEQLAEQWTPHANGNNAVLLSTPEAVALFSLLQSVGKWMDKLGGLFNSHAEIIMTQSKRLDQSLIGALPPPLEAIMKTILLSAAPTSLRSECDRDSEEDSLSISFIYQLRLTLCTGLNLPVNMHSTLQFIKHLCDLLSSPKEQS</sequence>
<feature type="compositionally biased region" description="Polar residues" evidence="14">
    <location>
        <begin position="802"/>
        <end position="811"/>
    </location>
</feature>
<feature type="domain" description="PHD-type" evidence="15">
    <location>
        <begin position="247"/>
        <end position="299"/>
    </location>
</feature>
<organism evidence="19 20">
    <name type="scientific">Calicophoron daubneyi</name>
    <name type="common">Rumen fluke</name>
    <name type="synonym">Paramphistomum daubneyi</name>
    <dbReference type="NCBI Taxonomy" id="300641"/>
    <lineage>
        <taxon>Eukaryota</taxon>
        <taxon>Metazoa</taxon>
        <taxon>Spiralia</taxon>
        <taxon>Lophotrochozoa</taxon>
        <taxon>Platyhelminthes</taxon>
        <taxon>Trematoda</taxon>
        <taxon>Digenea</taxon>
        <taxon>Plagiorchiida</taxon>
        <taxon>Pronocephalata</taxon>
        <taxon>Paramphistomoidea</taxon>
        <taxon>Paramphistomidae</taxon>
        <taxon>Calicophoron</taxon>
    </lineage>
</organism>
<evidence type="ECO:0000313" key="20">
    <source>
        <dbReference type="Proteomes" id="UP001497525"/>
    </source>
</evidence>
<comment type="subcellular location">
    <subcellularLocation>
        <location evidence="1">Nucleus</location>
    </subcellularLocation>
</comment>
<keyword evidence="11" id="KW-0539">Nucleus</keyword>
<evidence type="ECO:0000256" key="12">
    <source>
        <dbReference type="ARBA" id="ARBA00048734"/>
    </source>
</evidence>
<feature type="domain" description="JmjC" evidence="18">
    <location>
        <begin position="399"/>
        <end position="565"/>
    </location>
</feature>
<dbReference type="Pfam" id="PF02375">
    <property type="entry name" value="JmjN"/>
    <property type="match status" value="1"/>
</dbReference>
<dbReference type="InterPro" id="IPR001965">
    <property type="entry name" value="Znf_PHD"/>
</dbReference>
<dbReference type="Pfam" id="PF01388">
    <property type="entry name" value="ARID"/>
    <property type="match status" value="1"/>
</dbReference>
<evidence type="ECO:0000256" key="7">
    <source>
        <dbReference type="ARBA" id="ARBA00022853"/>
    </source>
</evidence>
<dbReference type="InterPro" id="IPR003349">
    <property type="entry name" value="JmjN"/>
</dbReference>
<keyword evidence="9" id="KW-0560">Oxidoreductase</keyword>
<dbReference type="GO" id="GO:0006355">
    <property type="term" value="P:regulation of DNA-templated transcription"/>
    <property type="evidence" value="ECO:0007669"/>
    <property type="project" value="TreeGrafter"/>
</dbReference>
<evidence type="ECO:0000256" key="8">
    <source>
        <dbReference type="ARBA" id="ARBA00022964"/>
    </source>
</evidence>
<dbReference type="Pfam" id="PF00628">
    <property type="entry name" value="PHD"/>
    <property type="match status" value="1"/>
</dbReference>
<dbReference type="GO" id="GO:0034647">
    <property type="term" value="F:histone H3K4me/H3K4me2/H3K4me3 demethylase activity"/>
    <property type="evidence" value="ECO:0007669"/>
    <property type="project" value="UniProtKB-EC"/>
</dbReference>
<gene>
    <name evidence="19" type="ORF">CDAUBV1_LOCUS6467</name>
</gene>
<reference evidence="19" key="1">
    <citation type="submission" date="2024-06" db="EMBL/GenBank/DDBJ databases">
        <authorList>
            <person name="Liu X."/>
            <person name="Lenzi L."/>
            <person name="Haldenby T S."/>
            <person name="Uol C."/>
        </authorList>
    </citation>
    <scope>NUCLEOTIDE SEQUENCE</scope>
</reference>
<keyword evidence="5 13" id="KW-0863">Zinc-finger</keyword>
<evidence type="ECO:0000256" key="1">
    <source>
        <dbReference type="ARBA" id="ARBA00004123"/>
    </source>
</evidence>
<dbReference type="SMART" id="SM00249">
    <property type="entry name" value="PHD"/>
    <property type="match status" value="1"/>
</dbReference>
<evidence type="ECO:0000256" key="2">
    <source>
        <dbReference type="ARBA" id="ARBA00006801"/>
    </source>
</evidence>
<feature type="domain" description="ARID" evidence="16">
    <location>
        <begin position="78"/>
        <end position="167"/>
    </location>
</feature>